<dbReference type="GO" id="GO:0016780">
    <property type="term" value="F:phosphotransferase activity, for other substituted phosphate groups"/>
    <property type="evidence" value="ECO:0007669"/>
    <property type="project" value="InterPro"/>
</dbReference>
<dbReference type="STRING" id="369401.SAMN05428642_101746"/>
<accession>A0A1K2ICY1</accession>
<dbReference type="GO" id="GO:0044038">
    <property type="term" value="P:cell wall macromolecule biosynthetic process"/>
    <property type="evidence" value="ECO:0007669"/>
    <property type="project" value="TreeGrafter"/>
</dbReference>
<feature type="transmembrane region" description="Helical" evidence="8">
    <location>
        <begin position="267"/>
        <end position="293"/>
    </location>
</feature>
<evidence type="ECO:0000256" key="1">
    <source>
        <dbReference type="ARBA" id="ARBA00004651"/>
    </source>
</evidence>
<dbReference type="RefSeq" id="WP_072400386.1">
    <property type="nucleotide sequence ID" value="NZ_FPKV01000001.1"/>
</dbReference>
<dbReference type="PANTHER" id="PTHR22926:SF3">
    <property type="entry name" value="UNDECAPRENYL-PHOSPHATE ALPHA-N-ACETYLGLUCOSAMINYL 1-PHOSPHATE TRANSFERASE"/>
    <property type="match status" value="1"/>
</dbReference>
<keyword evidence="7" id="KW-0479">Metal-binding</keyword>
<feature type="transmembrane region" description="Helical" evidence="8">
    <location>
        <begin position="67"/>
        <end position="84"/>
    </location>
</feature>
<feature type="transmembrane region" description="Helical" evidence="8">
    <location>
        <begin position="44"/>
        <end position="61"/>
    </location>
</feature>
<evidence type="ECO:0000256" key="7">
    <source>
        <dbReference type="PIRSR" id="PIRSR600715-1"/>
    </source>
</evidence>
<comment type="subcellular location">
    <subcellularLocation>
        <location evidence="1">Cell membrane</location>
        <topology evidence="1">Multi-pass membrane protein</topology>
    </subcellularLocation>
</comment>
<reference evidence="9 10" key="1">
    <citation type="submission" date="2016-10" db="EMBL/GenBank/DDBJ databases">
        <authorList>
            <person name="de Groot N.N."/>
        </authorList>
    </citation>
    <scope>NUCLEOTIDE SEQUENCE [LARGE SCALE GENOMIC DNA]</scope>
    <source>
        <strain evidence="9 10">DSM 18180</strain>
    </source>
</reference>
<gene>
    <name evidence="9" type="ORF">SAMN05428642_101746</name>
</gene>
<feature type="transmembrane region" description="Helical" evidence="8">
    <location>
        <begin position="225"/>
        <end position="246"/>
    </location>
</feature>
<evidence type="ECO:0000256" key="6">
    <source>
        <dbReference type="ARBA" id="ARBA00023136"/>
    </source>
</evidence>
<dbReference type="GO" id="GO:0009103">
    <property type="term" value="P:lipopolysaccharide biosynthetic process"/>
    <property type="evidence" value="ECO:0007669"/>
    <property type="project" value="TreeGrafter"/>
</dbReference>
<comment type="cofactor">
    <cofactor evidence="7">
        <name>Mg(2+)</name>
        <dbReference type="ChEBI" id="CHEBI:18420"/>
    </cofactor>
</comment>
<feature type="binding site" evidence="7">
    <location>
        <position position="139"/>
    </location>
    <ligand>
        <name>Mg(2+)</name>
        <dbReference type="ChEBI" id="CHEBI:18420"/>
    </ligand>
</feature>
<feature type="transmembrane region" description="Helical" evidence="8">
    <location>
        <begin position="197"/>
        <end position="219"/>
    </location>
</feature>
<feature type="binding site" evidence="7">
    <location>
        <position position="200"/>
    </location>
    <ligand>
        <name>Mg(2+)</name>
        <dbReference type="ChEBI" id="CHEBI:18420"/>
    </ligand>
</feature>
<evidence type="ECO:0000256" key="2">
    <source>
        <dbReference type="ARBA" id="ARBA00022475"/>
    </source>
</evidence>
<feature type="transmembrane region" description="Helical" evidence="8">
    <location>
        <begin position="116"/>
        <end position="137"/>
    </location>
</feature>
<dbReference type="Proteomes" id="UP000182544">
    <property type="component" value="Unassembled WGS sequence"/>
</dbReference>
<proteinExistence type="predicted"/>
<dbReference type="GO" id="GO:0071555">
    <property type="term" value="P:cell wall organization"/>
    <property type="evidence" value="ECO:0007669"/>
    <property type="project" value="TreeGrafter"/>
</dbReference>
<evidence type="ECO:0000256" key="8">
    <source>
        <dbReference type="SAM" id="Phobius"/>
    </source>
</evidence>
<feature type="transmembrane region" description="Helical" evidence="8">
    <location>
        <begin position="93"/>
        <end position="110"/>
    </location>
</feature>
<evidence type="ECO:0000313" key="9">
    <source>
        <dbReference type="EMBL" id="SFZ90110.1"/>
    </source>
</evidence>
<protein>
    <submittedName>
        <fullName evidence="9">UDP-N-acetylmuramyl pentapeptide phosphotransferase/UDP-N-acetylglucosamine-1-phosphate transferase</fullName>
    </submittedName>
</protein>
<dbReference type="OrthoDB" id="9783652at2"/>
<dbReference type="EMBL" id="FPKV01000001">
    <property type="protein sequence ID" value="SFZ90110.1"/>
    <property type="molecule type" value="Genomic_DNA"/>
</dbReference>
<name>A0A1K2ICY1_9FLAO</name>
<evidence type="ECO:0000256" key="4">
    <source>
        <dbReference type="ARBA" id="ARBA00022692"/>
    </source>
</evidence>
<dbReference type="GO" id="GO:0046872">
    <property type="term" value="F:metal ion binding"/>
    <property type="evidence" value="ECO:0007669"/>
    <property type="project" value="UniProtKB-KW"/>
</dbReference>
<feature type="transmembrane region" description="Helical" evidence="8">
    <location>
        <begin position="6"/>
        <end position="23"/>
    </location>
</feature>
<evidence type="ECO:0000256" key="3">
    <source>
        <dbReference type="ARBA" id="ARBA00022679"/>
    </source>
</evidence>
<keyword evidence="4 8" id="KW-0812">Transmembrane</keyword>
<keyword evidence="10" id="KW-1185">Reference proteome</keyword>
<keyword evidence="5 8" id="KW-1133">Transmembrane helix</keyword>
<keyword evidence="7" id="KW-0460">Magnesium</keyword>
<sequence length="326" mass="37750">MIIFIIIFIVLFLVEIFYIKYASLKGIEDHSNNRNSHLISTVRGGGIIFLPALFLFFFFFYEQVDKVLGYFIIATIIIAVVSFIDDCKTTKPIIRIIFQFISATIVLFTFDIFDNGFVKVISSVFFTYILILGYSNIYNFMDGINGMTFLNSLCSYITLYLINTFLIHFTNSNLLLIFIISTVVFGYFNFRKRPKCFAGDVGSITIGFTILFFTLKLFVATKNPLVFLILGIYALDGGWTIIERLYRKENIFKSHLRHLYELYANQIKIPHLAIAAAYFILQLGLNAIVYYSIKINFNNIISFIILSVFLSLVYYFIKTKTYKKIK</sequence>
<keyword evidence="2" id="KW-1003">Cell membrane</keyword>
<dbReference type="GO" id="GO:0005886">
    <property type="term" value="C:plasma membrane"/>
    <property type="evidence" value="ECO:0007669"/>
    <property type="project" value="UniProtKB-SubCell"/>
</dbReference>
<evidence type="ECO:0000313" key="10">
    <source>
        <dbReference type="Proteomes" id="UP000182544"/>
    </source>
</evidence>
<keyword evidence="3 9" id="KW-0808">Transferase</keyword>
<dbReference type="Pfam" id="PF00953">
    <property type="entry name" value="Glycos_transf_4"/>
    <property type="match status" value="1"/>
</dbReference>
<dbReference type="InterPro" id="IPR000715">
    <property type="entry name" value="Glycosyl_transferase_4"/>
</dbReference>
<keyword evidence="6 8" id="KW-0472">Membrane</keyword>
<organism evidence="9 10">
    <name type="scientific">Flaviramulus basaltis</name>
    <dbReference type="NCBI Taxonomy" id="369401"/>
    <lineage>
        <taxon>Bacteria</taxon>
        <taxon>Pseudomonadati</taxon>
        <taxon>Bacteroidota</taxon>
        <taxon>Flavobacteriia</taxon>
        <taxon>Flavobacteriales</taxon>
        <taxon>Flavobacteriaceae</taxon>
        <taxon>Flaviramulus</taxon>
    </lineage>
</organism>
<evidence type="ECO:0000256" key="5">
    <source>
        <dbReference type="ARBA" id="ARBA00022989"/>
    </source>
</evidence>
<feature type="transmembrane region" description="Helical" evidence="8">
    <location>
        <begin position="173"/>
        <end position="190"/>
    </location>
</feature>
<dbReference type="AlphaFoldDB" id="A0A1K2ICY1"/>
<dbReference type="PANTHER" id="PTHR22926">
    <property type="entry name" value="PHOSPHO-N-ACETYLMURAMOYL-PENTAPEPTIDE-TRANSFERASE"/>
    <property type="match status" value="1"/>
</dbReference>
<feature type="transmembrane region" description="Helical" evidence="8">
    <location>
        <begin position="299"/>
        <end position="317"/>
    </location>
</feature>